<feature type="transmembrane region" description="Helical" evidence="6">
    <location>
        <begin position="242"/>
        <end position="262"/>
    </location>
</feature>
<organism evidence="8 9">
    <name type="scientific">Penicillium cinerascens</name>
    <dbReference type="NCBI Taxonomy" id="70096"/>
    <lineage>
        <taxon>Eukaryota</taxon>
        <taxon>Fungi</taxon>
        <taxon>Dikarya</taxon>
        <taxon>Ascomycota</taxon>
        <taxon>Pezizomycotina</taxon>
        <taxon>Eurotiomycetes</taxon>
        <taxon>Eurotiomycetidae</taxon>
        <taxon>Eurotiales</taxon>
        <taxon>Aspergillaceae</taxon>
        <taxon>Penicillium</taxon>
    </lineage>
</organism>
<keyword evidence="9" id="KW-1185">Reference proteome</keyword>
<dbReference type="RefSeq" id="XP_058313667.1">
    <property type="nucleotide sequence ID" value="XM_058448256.1"/>
</dbReference>
<comment type="subcellular location">
    <subcellularLocation>
        <location evidence="1">Membrane</location>
        <topology evidence="1">Multi-pass membrane protein</topology>
    </subcellularLocation>
</comment>
<feature type="transmembrane region" description="Helical" evidence="6">
    <location>
        <begin position="268"/>
        <end position="287"/>
    </location>
</feature>
<dbReference type="OrthoDB" id="10006946at2759"/>
<keyword evidence="4" id="KW-0813">Transport</keyword>
<evidence type="ECO:0000256" key="6">
    <source>
        <dbReference type="SAM" id="Phobius"/>
    </source>
</evidence>
<sequence length="293" mass="32595">MSSSWLWHFITVSEEEKLRRRELLDLRGALAQVSIVVVIIALRVYQAWATARIPGDVPKTRRGPSSWWDRPLIAGWIETRRQYLVCSVWLAWLLSLAVWNSGDDYLHLTKALGHIALSQVPLQVLMSPAAYISTTKPSAASAFSFVTSIPQATVTPYHRLFGRVVIAPLLFGHASLYLLFFVQSSHPEFSSLLAKRVRDFDVQCGLLALSTVVLLLIFVRPRGVARKSGAQPATSMQERRRTFYFGHVLLVIVLCALAYSHVGYAQKYMLQALGASVVNGGCSVALVRWGSKA</sequence>
<feature type="transmembrane region" description="Helical" evidence="6">
    <location>
        <begin position="160"/>
        <end position="180"/>
    </location>
</feature>
<dbReference type="Proteomes" id="UP001150904">
    <property type="component" value="Unassembled WGS sequence"/>
</dbReference>
<dbReference type="GO" id="GO:0006811">
    <property type="term" value="P:monoatomic ion transport"/>
    <property type="evidence" value="ECO:0007669"/>
    <property type="project" value="UniProtKB-KW"/>
</dbReference>
<dbReference type="GO" id="GO:0016020">
    <property type="term" value="C:membrane"/>
    <property type="evidence" value="ECO:0007669"/>
    <property type="project" value="UniProtKB-SubCell"/>
</dbReference>
<proteinExistence type="predicted"/>
<protein>
    <recommendedName>
        <fullName evidence="7">Ferric oxidoreductase domain-containing protein</fullName>
    </recommendedName>
</protein>
<evidence type="ECO:0000256" key="3">
    <source>
        <dbReference type="ARBA" id="ARBA00022989"/>
    </source>
</evidence>
<reference evidence="8" key="1">
    <citation type="submission" date="2022-12" db="EMBL/GenBank/DDBJ databases">
        <authorList>
            <person name="Petersen C."/>
        </authorList>
    </citation>
    <scope>NUCLEOTIDE SEQUENCE</scope>
    <source>
        <strain evidence="8">IBT 15544</strain>
    </source>
</reference>
<keyword evidence="3 6" id="KW-1133">Transmembrane helix</keyword>
<evidence type="ECO:0000256" key="2">
    <source>
        <dbReference type="ARBA" id="ARBA00022692"/>
    </source>
</evidence>
<feature type="transmembrane region" description="Helical" evidence="6">
    <location>
        <begin position="29"/>
        <end position="48"/>
    </location>
</feature>
<feature type="transmembrane region" description="Helical" evidence="6">
    <location>
        <begin position="200"/>
        <end position="221"/>
    </location>
</feature>
<gene>
    <name evidence="8" type="ORF">N7498_001193</name>
</gene>
<accession>A0A9W9TE47</accession>
<evidence type="ECO:0000313" key="9">
    <source>
        <dbReference type="Proteomes" id="UP001150904"/>
    </source>
</evidence>
<comment type="caution">
    <text evidence="8">The sequence shown here is derived from an EMBL/GenBank/DDBJ whole genome shotgun (WGS) entry which is preliminary data.</text>
</comment>
<name>A0A9W9TE47_9EURO</name>
<evidence type="ECO:0000256" key="5">
    <source>
        <dbReference type="ARBA" id="ARBA00023136"/>
    </source>
</evidence>
<dbReference type="InterPro" id="IPR013130">
    <property type="entry name" value="Fe3_Rdtase_TM_dom"/>
</dbReference>
<dbReference type="EMBL" id="JAPQKR010000004">
    <property type="protein sequence ID" value="KAJ5219094.1"/>
    <property type="molecule type" value="Genomic_DNA"/>
</dbReference>
<reference evidence="8" key="2">
    <citation type="journal article" date="2023" name="IMA Fungus">
        <title>Comparative genomic study of the Penicillium genus elucidates a diverse pangenome and 15 lateral gene transfer events.</title>
        <authorList>
            <person name="Petersen C."/>
            <person name="Sorensen T."/>
            <person name="Nielsen M.R."/>
            <person name="Sondergaard T.E."/>
            <person name="Sorensen J.L."/>
            <person name="Fitzpatrick D.A."/>
            <person name="Frisvad J.C."/>
            <person name="Nielsen K.L."/>
        </authorList>
    </citation>
    <scope>NUCLEOTIDE SEQUENCE</scope>
    <source>
        <strain evidence="8">IBT 15544</strain>
    </source>
</reference>
<evidence type="ECO:0000313" key="8">
    <source>
        <dbReference type="EMBL" id="KAJ5219094.1"/>
    </source>
</evidence>
<dbReference type="AlphaFoldDB" id="A0A9W9TE47"/>
<dbReference type="Pfam" id="PF01794">
    <property type="entry name" value="Ferric_reduct"/>
    <property type="match status" value="1"/>
</dbReference>
<evidence type="ECO:0000259" key="7">
    <source>
        <dbReference type="Pfam" id="PF01794"/>
    </source>
</evidence>
<evidence type="ECO:0000256" key="4">
    <source>
        <dbReference type="ARBA" id="ARBA00023065"/>
    </source>
</evidence>
<keyword evidence="4" id="KW-0406">Ion transport</keyword>
<dbReference type="GO" id="GO:0016491">
    <property type="term" value="F:oxidoreductase activity"/>
    <property type="evidence" value="ECO:0007669"/>
    <property type="project" value="UniProtKB-ARBA"/>
</dbReference>
<evidence type="ECO:0000256" key="1">
    <source>
        <dbReference type="ARBA" id="ARBA00004141"/>
    </source>
</evidence>
<keyword evidence="5 6" id="KW-0472">Membrane</keyword>
<dbReference type="GeneID" id="83175556"/>
<keyword evidence="2 6" id="KW-0812">Transmembrane</keyword>
<feature type="domain" description="Ferric oxidoreductase" evidence="7">
    <location>
        <begin position="112"/>
        <end position="257"/>
    </location>
</feature>